<sequence>ELLGSMLPAIMFVAMFYIPPLVMSVFAWRHDWRIGRNFVRNARLAACACGGIGLLLLCVVLVTQPRVKVRNDMYPVNVVYNACLAVERFEQTRNYKLTSAGFKFDARALRADSIGETYILVIGETARSDHFQLFGYEKETTPMLMGRRGLTGFRNTLSESNTTHKSVPMLLSHLDARTFGDSVYRVKGVAEAFREAGFRTAFFSNQQRNGSFIDFFGEQADTCVFLRDNFSGPAVHGPKDKDLLALVDSELHHVKARKRLVILHTYGSHFRYDDRYPASEEVFCVDGELEVSPHCRERLVAAYDNTIHYTASFLDMLINRLEADSTNCISGLVYASDHGEDIYDDGTGRFLHASPLPTVYQVGVPMLVWVSDRFRHMNPAMAGAVAENAEKGVSSTRSVFHTLLHMAGVEALPLDTTQSLLSRGYKAPQPQLYVNDHNRAVLLDEIMR</sequence>
<keyword evidence="2" id="KW-1185">Reference proteome</keyword>
<feature type="non-terminal residue" evidence="1">
    <location>
        <position position="1"/>
    </location>
</feature>
<dbReference type="Proteomes" id="UP000305401">
    <property type="component" value="Unassembled WGS sequence"/>
</dbReference>
<dbReference type="EMBL" id="SSTG01000102">
    <property type="protein sequence ID" value="THG46981.1"/>
    <property type="molecule type" value="Genomic_DNA"/>
</dbReference>
<reference evidence="1" key="1">
    <citation type="submission" date="2019-04" db="EMBL/GenBank/DDBJ databases">
        <title>Microbes associate with the intestines of laboratory mice.</title>
        <authorList>
            <person name="Navarre W."/>
            <person name="Wong E."/>
            <person name="Huang K.C."/>
            <person name="Tropini C."/>
            <person name="Ng K."/>
            <person name="Yu B."/>
        </authorList>
    </citation>
    <scope>NUCLEOTIDE SEQUENCE</scope>
    <source>
        <strain evidence="1">NM86_A22</strain>
    </source>
</reference>
<evidence type="ECO:0000313" key="1">
    <source>
        <dbReference type="EMBL" id="THG46981.1"/>
    </source>
</evidence>
<proteinExistence type="predicted"/>
<accession>A0AC61S539</accession>
<keyword evidence="1" id="KW-0808">Transferase</keyword>
<evidence type="ECO:0000313" key="2">
    <source>
        <dbReference type="Proteomes" id="UP000305401"/>
    </source>
</evidence>
<name>A0AC61S539_9BACT</name>
<protein>
    <submittedName>
        <fullName evidence="1">Phosphoethanolamine transferase</fullName>
    </submittedName>
</protein>
<gene>
    <name evidence="1" type="ORF">E5990_08050</name>
</gene>
<organism evidence="1 2">
    <name type="scientific">Muribaculum caecicola</name>
    <dbReference type="NCBI Taxonomy" id="3038144"/>
    <lineage>
        <taxon>Bacteria</taxon>
        <taxon>Pseudomonadati</taxon>
        <taxon>Bacteroidota</taxon>
        <taxon>Bacteroidia</taxon>
        <taxon>Bacteroidales</taxon>
        <taxon>Muribaculaceae</taxon>
        <taxon>Muribaculum</taxon>
    </lineage>
</organism>
<comment type="caution">
    <text evidence="1">The sequence shown here is derived from an EMBL/GenBank/DDBJ whole genome shotgun (WGS) entry which is preliminary data.</text>
</comment>